<evidence type="ECO:0000313" key="2">
    <source>
        <dbReference type="EMBL" id="KAK7739979.1"/>
    </source>
</evidence>
<accession>A0AAN9YF26</accession>
<dbReference type="Proteomes" id="UP001320245">
    <property type="component" value="Unassembled WGS sequence"/>
</dbReference>
<feature type="region of interest" description="Disordered" evidence="1">
    <location>
        <begin position="292"/>
        <end position="311"/>
    </location>
</feature>
<evidence type="ECO:0000313" key="3">
    <source>
        <dbReference type="Proteomes" id="UP001320245"/>
    </source>
</evidence>
<comment type="caution">
    <text evidence="2">The sequence shown here is derived from an EMBL/GenBank/DDBJ whole genome shotgun (WGS) entry which is preliminary data.</text>
</comment>
<feature type="region of interest" description="Disordered" evidence="1">
    <location>
        <begin position="216"/>
        <end position="263"/>
    </location>
</feature>
<feature type="compositionally biased region" description="Basic residues" evidence="1">
    <location>
        <begin position="237"/>
        <end position="246"/>
    </location>
</feature>
<evidence type="ECO:0000256" key="1">
    <source>
        <dbReference type="SAM" id="MobiDB-lite"/>
    </source>
</evidence>
<proteinExistence type="predicted"/>
<keyword evidence="3" id="KW-1185">Reference proteome</keyword>
<name>A0AAN9YF26_9PEZI</name>
<protein>
    <submittedName>
        <fullName evidence="2">Uncharacterized protein</fullName>
    </submittedName>
</protein>
<dbReference type="EMBL" id="JAJSPL020000021">
    <property type="protein sequence ID" value="KAK7739979.1"/>
    <property type="molecule type" value="Genomic_DNA"/>
</dbReference>
<organism evidence="2 3">
    <name type="scientific">Cytospora paraplurivora</name>
    <dbReference type="NCBI Taxonomy" id="2898453"/>
    <lineage>
        <taxon>Eukaryota</taxon>
        <taxon>Fungi</taxon>
        <taxon>Dikarya</taxon>
        <taxon>Ascomycota</taxon>
        <taxon>Pezizomycotina</taxon>
        <taxon>Sordariomycetes</taxon>
        <taxon>Sordariomycetidae</taxon>
        <taxon>Diaporthales</taxon>
        <taxon>Cytosporaceae</taxon>
        <taxon>Cytospora</taxon>
    </lineage>
</organism>
<sequence length="684" mass="76998">MNDEAWNTAVATFRGVVDNKAADDHTIQQAWNTFRQEYGERFQAKALPHPAAQQNLQPFSLWAADNLEAAIIERVLRVVFAEDLADCDHISLMRSTASKANTTMWHILLYFGVSVFSSHLLGHVRKRVHVFERDSVTGIWAFPDMYRKMLRAAAQRLKTTIDSTAIPCPAGGRIFTKPDLAALAPANPEFYKTLQQKSAASGGNVIQREESTANMASEINNPETIAAPPENLEKSKGLQKKPKSHSMIKVQTNEPQLVSSQHPVKKEAEEVATAIEEIKLVPSKRPIKEEVGQVAAATDTRGKRAKKGMSRSALLQHENDWDDDTIRHILNCLVSMCPNKWTVIDGMRDQTTSPLLPPRGKDGQKAFLLVPLKSGDEHHEHRVLAIVNLKPLSDSKKNTIQYYDSAGTQYEDAAAEYKPAVKLARLLTNILPGLNLDQTEWETKHCSCPKLVSEKDSGLAVSLAAIYAVSGRPLPENWDWQSMRHIVLGAFFPGDSSVLVGIRQYRRRLIRKLIRQGNMPGDFLTYRGRQASPEEIEELTTATRNPVERIEWREENSRKMFTTIHEGYNVFQALQEQVDLGQASFRAQLDKYAYIQSDLRCKLGIGSQDSPIKVEDDEHTEESFNRATLQQATKEHALYHGYLKGLEAADKYVQIASQILEDWRRLVYAAIEERDESVPVKSIE</sequence>
<feature type="compositionally biased region" description="Polar residues" evidence="1">
    <location>
        <begin position="249"/>
        <end position="262"/>
    </location>
</feature>
<gene>
    <name evidence="2" type="ORF">SLS53_005573</name>
</gene>
<dbReference type="AlphaFoldDB" id="A0AAN9YF26"/>
<reference evidence="2 3" key="1">
    <citation type="journal article" date="2023" name="PLoS ONE">
        <title>Cytospora paraplurivora sp. nov. isolated from orchards with fruit tree decline syndrome in Ontario, Canada.</title>
        <authorList>
            <person name="Ilyukhin E."/>
            <person name="Nguyen H.D.T."/>
            <person name="Castle A.J."/>
            <person name="Ellouze W."/>
        </authorList>
    </citation>
    <scope>NUCLEOTIDE SEQUENCE [LARGE SCALE GENOMIC DNA]</scope>
    <source>
        <strain evidence="2 3">FDS-564</strain>
    </source>
</reference>